<dbReference type="SMART" id="SM00559">
    <property type="entry name" value="Ku78"/>
    <property type="match status" value="1"/>
</dbReference>
<proteinExistence type="inferred from homology"/>
<dbReference type="PIRSF" id="PIRSF006493">
    <property type="entry name" value="Prok_Ku"/>
    <property type="match status" value="1"/>
</dbReference>
<dbReference type="OrthoDB" id="9795084at2"/>
<accession>E8X210</accession>
<dbReference type="InterPro" id="IPR009187">
    <property type="entry name" value="Prok_Ku"/>
</dbReference>
<dbReference type="InterPro" id="IPR016194">
    <property type="entry name" value="SPOC-like_C_dom_sf"/>
</dbReference>
<keyword evidence="6" id="KW-1185">Reference proteome</keyword>
<dbReference type="Proteomes" id="UP000000343">
    <property type="component" value="Chromosome"/>
</dbReference>
<gene>
    <name evidence="2" type="primary">ku</name>
    <name evidence="5" type="ordered locus">AciX9_2127</name>
</gene>
<evidence type="ECO:0000259" key="4">
    <source>
        <dbReference type="SMART" id="SM00559"/>
    </source>
</evidence>
<comment type="similarity">
    <text evidence="2">Belongs to the prokaryotic Ku family.</text>
</comment>
<keyword evidence="1 2" id="KW-0238">DNA-binding</keyword>
<evidence type="ECO:0000256" key="2">
    <source>
        <dbReference type="HAMAP-Rule" id="MF_01875"/>
    </source>
</evidence>
<dbReference type="Pfam" id="PF02735">
    <property type="entry name" value="Ku"/>
    <property type="match status" value="1"/>
</dbReference>
<dbReference type="GO" id="GO:0006310">
    <property type="term" value="P:DNA recombination"/>
    <property type="evidence" value="ECO:0007669"/>
    <property type="project" value="UniProtKB-KW"/>
</dbReference>
<feature type="compositionally biased region" description="Basic and acidic residues" evidence="3">
    <location>
        <begin position="283"/>
        <end position="294"/>
    </location>
</feature>
<dbReference type="HAMAP" id="MF_01875">
    <property type="entry name" value="Prokaryotic_Ku"/>
    <property type="match status" value="1"/>
</dbReference>
<dbReference type="Gene3D" id="2.40.290.10">
    <property type="match status" value="1"/>
</dbReference>
<dbReference type="GO" id="GO:0006303">
    <property type="term" value="P:double-strand break repair via nonhomologous end joining"/>
    <property type="evidence" value="ECO:0007669"/>
    <property type="project" value="UniProtKB-UniRule"/>
</dbReference>
<dbReference type="AlphaFoldDB" id="E8X210"/>
<feature type="domain" description="Ku" evidence="4">
    <location>
        <begin position="69"/>
        <end position="202"/>
    </location>
</feature>
<dbReference type="PANTHER" id="PTHR41251">
    <property type="entry name" value="NON-HOMOLOGOUS END JOINING PROTEIN KU"/>
    <property type="match status" value="1"/>
</dbReference>
<dbReference type="SUPFAM" id="SSF100939">
    <property type="entry name" value="SPOC domain-like"/>
    <property type="match status" value="1"/>
</dbReference>
<dbReference type="HOGENOM" id="CLU_048975_0_0_0"/>
<comment type="subunit">
    <text evidence="2">Homodimer. Interacts with LigD.</text>
</comment>
<evidence type="ECO:0000313" key="6">
    <source>
        <dbReference type="Proteomes" id="UP000000343"/>
    </source>
</evidence>
<dbReference type="InterPro" id="IPR006164">
    <property type="entry name" value="DNA_bd_Ku70/Ku80"/>
</dbReference>
<dbReference type="EMBL" id="CP002480">
    <property type="protein sequence ID" value="ADW69171.1"/>
    <property type="molecule type" value="Genomic_DNA"/>
</dbReference>
<reference evidence="6" key="1">
    <citation type="submission" date="2011-01" db="EMBL/GenBank/DDBJ databases">
        <title>Complete sequence of chromosome of Acidobacterium sp. MP5ACTX9.</title>
        <authorList>
            <consortium name="US DOE Joint Genome Institute"/>
            <person name="Lucas S."/>
            <person name="Copeland A."/>
            <person name="Lapidus A."/>
            <person name="Cheng J.-F."/>
            <person name="Goodwin L."/>
            <person name="Pitluck S."/>
            <person name="Teshima H."/>
            <person name="Detter J.C."/>
            <person name="Han C."/>
            <person name="Tapia R."/>
            <person name="Land M."/>
            <person name="Hauser L."/>
            <person name="Kyrpides N."/>
            <person name="Ivanova N."/>
            <person name="Ovchinnikova G."/>
            <person name="Pagani I."/>
            <person name="Rawat S.R."/>
            <person name="Mannisto M."/>
            <person name="Haggblom M.M."/>
            <person name="Woyke T."/>
        </authorList>
    </citation>
    <scope>NUCLEOTIDE SEQUENCE [LARGE SCALE GENOMIC DNA]</scope>
    <source>
        <strain evidence="6">MP5ACTX9</strain>
    </source>
</reference>
<dbReference type="NCBIfam" id="TIGR02772">
    <property type="entry name" value="Ku_bact"/>
    <property type="match status" value="1"/>
</dbReference>
<evidence type="ECO:0000256" key="1">
    <source>
        <dbReference type="ARBA" id="ARBA00023125"/>
    </source>
</evidence>
<organism evidence="6">
    <name type="scientific">Granulicella tundricola (strain ATCC BAA-1859 / DSM 23138 / MP5ACTX9)</name>
    <dbReference type="NCBI Taxonomy" id="1198114"/>
    <lineage>
        <taxon>Bacteria</taxon>
        <taxon>Pseudomonadati</taxon>
        <taxon>Acidobacteriota</taxon>
        <taxon>Terriglobia</taxon>
        <taxon>Terriglobales</taxon>
        <taxon>Acidobacteriaceae</taxon>
        <taxon>Granulicella</taxon>
    </lineage>
</organism>
<dbReference type="eggNOG" id="COG1273">
    <property type="taxonomic scope" value="Bacteria"/>
</dbReference>
<keyword evidence="2" id="KW-0227">DNA damage</keyword>
<sequence length="334" mass="36815">MARPYWTGQITISLVSFGVKLFVATEAKGEIHFHQISRSTGERVRQQKVLASAQEARESAPDDAPMAASSMVKKDEIVKGYEYTKGQYVIVEPKELSELRVPSKHTMEVIQFVDAEEIDPEYFEKPYFVVPENDAQAPAFAVVRQALRDEKKIALSKIAFGGREHVVAITPTQDDSLGGMMAYTMRYSEELRDPKEYFRDIKKPAVDEDSLDLAKQLIKRKSAKFDPAKFVDGYEVALKELVQAKIDHAPIPKDEAPAPKKSNVVSLMDALRKSIASPASEDTSDHEAHEEAPAKKKPAAKHAAAPAKGIALVKSGKALKAATKTAKAPKRKSA</sequence>
<dbReference type="GO" id="GO:0003690">
    <property type="term" value="F:double-stranded DNA binding"/>
    <property type="evidence" value="ECO:0007669"/>
    <property type="project" value="UniProtKB-UniRule"/>
</dbReference>
<keyword evidence="2" id="KW-0233">DNA recombination</keyword>
<evidence type="ECO:0000313" key="5">
    <source>
        <dbReference type="EMBL" id="ADW69171.1"/>
    </source>
</evidence>
<protein>
    <recommendedName>
        <fullName evidence="2">Non-homologous end joining protein Ku</fullName>
    </recommendedName>
</protein>
<feature type="region of interest" description="Disordered" evidence="3">
    <location>
        <begin position="276"/>
        <end position="307"/>
    </location>
</feature>
<dbReference type="STRING" id="1198114.AciX9_2127"/>
<keyword evidence="2" id="KW-0234">DNA repair</keyword>
<comment type="function">
    <text evidence="2">With LigD forms a non-homologous end joining (NHEJ) DNA repair enzyme, which repairs dsDNA breaks with reduced fidelity. Binds linear dsDNA with 5'- and 3'- overhangs but not closed circular dsDNA nor ssDNA. Recruits and stimulates the ligase activity of LigD.</text>
</comment>
<dbReference type="RefSeq" id="WP_013580487.1">
    <property type="nucleotide sequence ID" value="NC_015064.1"/>
</dbReference>
<evidence type="ECO:0000256" key="3">
    <source>
        <dbReference type="SAM" id="MobiDB-lite"/>
    </source>
</evidence>
<dbReference type="KEGG" id="acm:AciX9_2127"/>
<dbReference type="PANTHER" id="PTHR41251:SF1">
    <property type="entry name" value="NON-HOMOLOGOUS END JOINING PROTEIN KU"/>
    <property type="match status" value="1"/>
</dbReference>
<dbReference type="PaxDb" id="1198114-AciX9_2127"/>
<name>E8X210_GRATM</name>